<evidence type="ECO:0000313" key="2">
    <source>
        <dbReference type="EMBL" id="MDH1178534.1"/>
    </source>
</evidence>
<dbReference type="NCBIfam" id="TIGR03357">
    <property type="entry name" value="VI_zyme"/>
    <property type="match status" value="1"/>
</dbReference>
<dbReference type="PANTHER" id="PTHR35565:SF1">
    <property type="entry name" value="TYPE VI SECRETION SYSTEM CONTRACTILE SHEATH LARGE SUBUNIT"/>
    <property type="match status" value="1"/>
</dbReference>
<feature type="domain" description="IraD/Gp25-like" evidence="1">
    <location>
        <begin position="36"/>
        <end position="117"/>
    </location>
</feature>
<dbReference type="Pfam" id="PF04965">
    <property type="entry name" value="GPW_gp25"/>
    <property type="match status" value="1"/>
</dbReference>
<dbReference type="Gene3D" id="3.10.450.40">
    <property type="match status" value="1"/>
</dbReference>
<dbReference type="InterPro" id="IPR017737">
    <property type="entry name" value="TssE1-like"/>
</dbReference>
<dbReference type="RefSeq" id="WP_279990698.1">
    <property type="nucleotide sequence ID" value="NZ_JAOBZK010000011.1"/>
</dbReference>
<gene>
    <name evidence="2" type="primary">tssE</name>
    <name evidence="2" type="ORF">N5C72_10640</name>
</gene>
<evidence type="ECO:0000313" key="3">
    <source>
        <dbReference type="Proteomes" id="UP001158644"/>
    </source>
</evidence>
<reference evidence="2 3" key="1">
    <citation type="submission" date="2022-09" db="EMBL/GenBank/DDBJ databases">
        <title>Intensive care unit water sources are persistently colonized with multi-drug resistant bacteria and are the site of extensive horizontal gene transfer of antibiotic resistance genes.</title>
        <authorList>
            <person name="Diorio-Toth L."/>
        </authorList>
    </citation>
    <scope>NUCLEOTIDE SEQUENCE [LARGE SCALE GENOMIC DNA]</scope>
    <source>
        <strain evidence="2 3">GD03967</strain>
    </source>
</reference>
<dbReference type="AlphaFoldDB" id="A0ABD4YTT4"/>
<accession>A0ABD4YTT4</accession>
<dbReference type="Proteomes" id="UP001158644">
    <property type="component" value="Unassembled WGS sequence"/>
</dbReference>
<proteinExistence type="predicted"/>
<sequence length="142" mass="15748">MPRTSGQASLFERLTPDAPPRRVRSRQDAAAARILAIKRHLELILNSRQGCSLSTPGLGLRDFNDAAIGSADLLLRVSQDIRQSVAKFEPRVRVLAVRARPDASRPLDLTFRLDCLVPLANAAEQVEIDLVIHRPDRLARIV</sequence>
<dbReference type="PANTHER" id="PTHR35565">
    <property type="entry name" value="CYTOPLASMIC PROTEIN-RELATED"/>
    <property type="match status" value="1"/>
</dbReference>
<name>A0ABD4YTT4_9BURK</name>
<dbReference type="SUPFAM" id="SSF160719">
    <property type="entry name" value="gpW/gp25-like"/>
    <property type="match status" value="1"/>
</dbReference>
<comment type="caution">
    <text evidence="2">The sequence shown here is derived from an EMBL/GenBank/DDBJ whole genome shotgun (WGS) entry which is preliminary data.</text>
</comment>
<organism evidence="2 3">
    <name type="scientific">Achromobacter mucicolens</name>
    <dbReference type="NCBI Taxonomy" id="1389922"/>
    <lineage>
        <taxon>Bacteria</taxon>
        <taxon>Pseudomonadati</taxon>
        <taxon>Pseudomonadota</taxon>
        <taxon>Betaproteobacteria</taxon>
        <taxon>Burkholderiales</taxon>
        <taxon>Alcaligenaceae</taxon>
        <taxon>Achromobacter</taxon>
    </lineage>
</organism>
<protein>
    <submittedName>
        <fullName evidence="2">Type VI secretion system baseplate subunit TssE</fullName>
    </submittedName>
</protein>
<dbReference type="EMBL" id="JAOBZK010000011">
    <property type="protein sequence ID" value="MDH1178534.1"/>
    <property type="molecule type" value="Genomic_DNA"/>
</dbReference>
<dbReference type="InterPro" id="IPR010269">
    <property type="entry name" value="T6SS_TssC-like"/>
</dbReference>
<evidence type="ECO:0000259" key="1">
    <source>
        <dbReference type="Pfam" id="PF04965"/>
    </source>
</evidence>
<dbReference type="InterPro" id="IPR007048">
    <property type="entry name" value="IraD/Gp25-like"/>
</dbReference>